<dbReference type="AlphaFoldDB" id="A0A1L8D605"/>
<dbReference type="Gene3D" id="1.20.90.10">
    <property type="entry name" value="Phospholipase A2 domain"/>
    <property type="match status" value="1"/>
</dbReference>
<dbReference type="PROSITE" id="PS00118">
    <property type="entry name" value="PA2_HIS"/>
    <property type="match status" value="1"/>
</dbReference>
<dbReference type="GO" id="GO:0047498">
    <property type="term" value="F:calcium-dependent phospholipase A2 activity"/>
    <property type="evidence" value="ECO:0007669"/>
    <property type="project" value="TreeGrafter"/>
</dbReference>
<dbReference type="InterPro" id="IPR036444">
    <property type="entry name" value="PLipase_A2_dom_sf"/>
</dbReference>
<organism evidence="10">
    <name type="scientific">Bothrops atrox</name>
    <name type="common">Barba amarilla</name>
    <name type="synonym">Fer-de-lance</name>
    <dbReference type="NCBI Taxonomy" id="8725"/>
    <lineage>
        <taxon>Eukaryota</taxon>
        <taxon>Metazoa</taxon>
        <taxon>Chordata</taxon>
        <taxon>Craniata</taxon>
        <taxon>Vertebrata</taxon>
        <taxon>Euteleostomi</taxon>
        <taxon>Lepidosauria</taxon>
        <taxon>Squamata</taxon>
        <taxon>Bifurcata</taxon>
        <taxon>Unidentata</taxon>
        <taxon>Episquamata</taxon>
        <taxon>Toxicofera</taxon>
        <taxon>Serpentes</taxon>
        <taxon>Colubroidea</taxon>
        <taxon>Viperidae</taxon>
        <taxon>Crotalinae</taxon>
        <taxon>Bothrops</taxon>
    </lineage>
</organism>
<dbReference type="PANTHER" id="PTHR11716">
    <property type="entry name" value="PHOSPHOLIPASE A2 FAMILY MEMBER"/>
    <property type="match status" value="1"/>
</dbReference>
<evidence type="ECO:0000259" key="9">
    <source>
        <dbReference type="SMART" id="SM00085"/>
    </source>
</evidence>
<evidence type="ECO:0000256" key="7">
    <source>
        <dbReference type="RuleBase" id="RU003654"/>
    </source>
</evidence>
<dbReference type="GO" id="GO:0042130">
    <property type="term" value="P:negative regulation of T cell proliferation"/>
    <property type="evidence" value="ECO:0007669"/>
    <property type="project" value="TreeGrafter"/>
</dbReference>
<dbReference type="SMART" id="SM00085">
    <property type="entry name" value="PA2c"/>
    <property type="match status" value="1"/>
</dbReference>
<reference evidence="10" key="1">
    <citation type="submission" date="2015-11" db="EMBL/GenBank/DDBJ databases">
        <title>Transcriptomic analysis of venom glands from five Bothrops atrox snakes.</title>
        <authorList>
            <person name="Amazonas D.R."/>
            <person name="Nishiyama M.Y.Jr."/>
            <person name="Gibbs H.L."/>
            <person name="Rokyta D.R."/>
            <person name="Junqueira-de-Azevedo I.L."/>
            <person name="Moura-da-Silva A.M."/>
        </authorList>
    </citation>
    <scope>NUCLEOTIDE SEQUENCE</scope>
    <source>
        <strain evidence="10">Tapajos National Forest</strain>
        <tissue evidence="10">Venom gland</tissue>
    </source>
</reference>
<keyword evidence="5" id="KW-0106">Calcium</keyword>
<accession>A0A1L8D605</accession>
<feature type="disulfide bond" evidence="6">
    <location>
        <begin position="91"/>
        <end position="102"/>
    </location>
</feature>
<feature type="active site" evidence="4">
    <location>
        <position position="105"/>
    </location>
</feature>
<dbReference type="EMBL" id="GEDR01000084">
    <property type="protein sequence ID" value="JAV01878.1"/>
    <property type="molecule type" value="mRNA"/>
</dbReference>
<feature type="disulfide bond" evidence="6">
    <location>
        <begin position="66"/>
        <end position="104"/>
    </location>
</feature>
<dbReference type="InterPro" id="IPR001211">
    <property type="entry name" value="PLA2"/>
</dbReference>
<dbReference type="GO" id="GO:0016042">
    <property type="term" value="P:lipid catabolic process"/>
    <property type="evidence" value="ECO:0007669"/>
    <property type="project" value="InterPro"/>
</dbReference>
<dbReference type="PROSITE" id="PS00119">
    <property type="entry name" value="PA2_ASP"/>
    <property type="match status" value="1"/>
</dbReference>
<feature type="disulfide bond" evidence="6">
    <location>
        <begin position="42"/>
        <end position="131"/>
    </location>
</feature>
<dbReference type="PANTHER" id="PTHR11716:SF9">
    <property type="entry name" value="PHOSPHOLIPASE A2, MEMBRANE ASSOCIATED"/>
    <property type="match status" value="1"/>
</dbReference>
<evidence type="ECO:0000256" key="2">
    <source>
        <dbReference type="ARBA" id="ARBA00022525"/>
    </source>
</evidence>
<comment type="similarity">
    <text evidence="7">Belongs to the phospholipase A2 family.</text>
</comment>
<comment type="subcellular location">
    <subcellularLocation>
        <location evidence="1 8">Secreted</location>
    </subcellularLocation>
</comment>
<dbReference type="GO" id="GO:0005543">
    <property type="term" value="F:phospholipid binding"/>
    <property type="evidence" value="ECO:0007669"/>
    <property type="project" value="TreeGrafter"/>
</dbReference>
<feature type="domain" description="Phospholipase A2-like central" evidence="9">
    <location>
        <begin position="17"/>
        <end position="132"/>
    </location>
</feature>
<dbReference type="InterPro" id="IPR016090">
    <property type="entry name" value="PLA2-like_dom"/>
</dbReference>
<dbReference type="SMR" id="A0A1L8D605"/>
<keyword evidence="8" id="KW-0732">Signal</keyword>
<dbReference type="GO" id="GO:0005509">
    <property type="term" value="F:calcium ion binding"/>
    <property type="evidence" value="ECO:0007669"/>
    <property type="project" value="InterPro"/>
</dbReference>
<dbReference type="GO" id="GO:0005576">
    <property type="term" value="C:extracellular region"/>
    <property type="evidence" value="ECO:0007669"/>
    <property type="project" value="UniProtKB-SubCell"/>
</dbReference>
<sequence length="138" mass="15673">MRTLWIMAVLLVGVEGSLIEFAKMILEETKKSPFPYYTTYGCYCGWGGQGQPKDATDRCCFVHDCCYGKLSNCKPKTDRYSYSRKSGVIICGEGTPCEKQICECDKAAAVCFRENLPTYKKRYMAYPDIFCKKPAEEC</sequence>
<feature type="signal peptide" evidence="8">
    <location>
        <begin position="1"/>
        <end position="16"/>
    </location>
</feature>
<feature type="binding site" evidence="5">
    <location>
        <position position="47"/>
    </location>
    <ligand>
        <name>Ca(2+)</name>
        <dbReference type="ChEBI" id="CHEBI:29108"/>
    </ligand>
</feature>
<keyword evidence="5" id="KW-0479">Metal-binding</keyword>
<keyword evidence="3 6" id="KW-1015">Disulfide bond</keyword>
<comment type="cofactor">
    <cofactor evidence="5">
        <name>Ca(2+)</name>
        <dbReference type="ChEBI" id="CHEBI:29108"/>
    </cofactor>
    <text evidence="5">Binds 1 Ca(2+) ion per subunit.</text>
</comment>
<dbReference type="GO" id="GO:0006644">
    <property type="term" value="P:phospholipid metabolic process"/>
    <property type="evidence" value="ECO:0007669"/>
    <property type="project" value="InterPro"/>
</dbReference>
<protein>
    <submittedName>
        <fullName evidence="10">BATXPLA6</fullName>
    </submittedName>
</protein>
<evidence type="ECO:0000313" key="10">
    <source>
        <dbReference type="EMBL" id="JAV01878.1"/>
    </source>
</evidence>
<feature type="disulfide bond" evidence="6">
    <location>
        <begin position="59"/>
        <end position="111"/>
    </location>
</feature>
<dbReference type="Pfam" id="PF00068">
    <property type="entry name" value="Phospholip_A2_1"/>
    <property type="match status" value="1"/>
</dbReference>
<dbReference type="FunFam" id="1.20.90.10:FF:000001">
    <property type="entry name" value="Basic phospholipase A2 homolog"/>
    <property type="match status" value="1"/>
</dbReference>
<dbReference type="InterPro" id="IPR033113">
    <property type="entry name" value="PLA2_histidine"/>
</dbReference>
<dbReference type="InterPro" id="IPR033112">
    <property type="entry name" value="PLA2_Asp_AS"/>
</dbReference>
<evidence type="ECO:0000256" key="3">
    <source>
        <dbReference type="ARBA" id="ARBA00023157"/>
    </source>
</evidence>
<feature type="active site" evidence="4">
    <location>
        <position position="63"/>
    </location>
</feature>
<evidence type="ECO:0000256" key="4">
    <source>
        <dbReference type="PIRSR" id="PIRSR601211-1"/>
    </source>
</evidence>
<feature type="disulfide bond" evidence="6">
    <location>
        <begin position="65"/>
        <end position="138"/>
    </location>
</feature>
<dbReference type="SUPFAM" id="SSF48619">
    <property type="entry name" value="Phospholipase A2, PLA2"/>
    <property type="match status" value="1"/>
</dbReference>
<name>A0A1L8D605_BOTAT</name>
<feature type="chain" id="PRO_5011808850" evidence="8">
    <location>
        <begin position="17"/>
        <end position="138"/>
    </location>
</feature>
<keyword evidence="2 8" id="KW-0964">Secreted</keyword>
<feature type="disulfide bond" evidence="6">
    <location>
        <begin position="73"/>
        <end position="97"/>
    </location>
</feature>
<feature type="binding site" evidence="5">
    <location>
        <position position="45"/>
    </location>
    <ligand>
        <name>Ca(2+)</name>
        <dbReference type="ChEBI" id="CHEBI:29108"/>
    </ligand>
</feature>
<feature type="binding site" evidence="5">
    <location>
        <position position="64"/>
    </location>
    <ligand>
        <name>Ca(2+)</name>
        <dbReference type="ChEBI" id="CHEBI:29108"/>
    </ligand>
</feature>
<feature type="disulfide bond" evidence="6">
    <location>
        <begin position="44"/>
        <end position="60"/>
    </location>
</feature>
<dbReference type="PRINTS" id="PR00389">
    <property type="entry name" value="PHPHLIPASEA2"/>
</dbReference>
<dbReference type="CDD" id="cd00125">
    <property type="entry name" value="PLA2c"/>
    <property type="match status" value="1"/>
</dbReference>
<evidence type="ECO:0000256" key="6">
    <source>
        <dbReference type="PIRSR" id="PIRSR601211-3"/>
    </source>
</evidence>
<feature type="binding site" evidence="5">
    <location>
        <position position="43"/>
    </location>
    <ligand>
        <name>Ca(2+)</name>
        <dbReference type="ChEBI" id="CHEBI:29108"/>
    </ligand>
</feature>
<evidence type="ECO:0000256" key="8">
    <source>
        <dbReference type="RuleBase" id="RU361236"/>
    </source>
</evidence>
<dbReference type="GO" id="GO:0050482">
    <property type="term" value="P:arachidonate secretion"/>
    <property type="evidence" value="ECO:0007669"/>
    <property type="project" value="InterPro"/>
</dbReference>
<evidence type="ECO:0000256" key="5">
    <source>
        <dbReference type="PIRSR" id="PIRSR601211-2"/>
    </source>
</evidence>
<evidence type="ECO:0000256" key="1">
    <source>
        <dbReference type="ARBA" id="ARBA00004613"/>
    </source>
</evidence>
<proteinExistence type="evidence at transcript level"/>